<organism evidence="1 2">
    <name type="scientific">Natronospirillum operosum</name>
    <dbReference type="NCBI Taxonomy" id="2759953"/>
    <lineage>
        <taxon>Bacteria</taxon>
        <taxon>Pseudomonadati</taxon>
        <taxon>Pseudomonadota</taxon>
        <taxon>Gammaproteobacteria</taxon>
        <taxon>Oceanospirillales</taxon>
        <taxon>Natronospirillaceae</taxon>
        <taxon>Natronospirillum</taxon>
    </lineage>
</organism>
<evidence type="ECO:0000313" key="2">
    <source>
        <dbReference type="Proteomes" id="UP000297475"/>
    </source>
</evidence>
<evidence type="ECO:0000313" key="1">
    <source>
        <dbReference type="EMBL" id="TGG95231.1"/>
    </source>
</evidence>
<dbReference type="RefSeq" id="WP_135480733.1">
    <property type="nucleotide sequence ID" value="NZ_SRMF01000001.1"/>
</dbReference>
<dbReference type="Proteomes" id="UP000297475">
    <property type="component" value="Unassembled WGS sequence"/>
</dbReference>
<comment type="caution">
    <text evidence="1">The sequence shown here is derived from an EMBL/GenBank/DDBJ whole genome shotgun (WGS) entry which is preliminary data.</text>
</comment>
<accession>A0A4Z0WHT1</accession>
<name>A0A4Z0WHT1_9GAMM</name>
<dbReference type="AlphaFoldDB" id="A0A4Z0WHT1"/>
<keyword evidence="2" id="KW-1185">Reference proteome</keyword>
<dbReference type="EMBL" id="SRMF01000001">
    <property type="protein sequence ID" value="TGG95231.1"/>
    <property type="molecule type" value="Genomic_DNA"/>
</dbReference>
<proteinExistence type="predicted"/>
<protein>
    <submittedName>
        <fullName evidence="1">Uncharacterized protein</fullName>
    </submittedName>
</protein>
<reference evidence="1 2" key="1">
    <citation type="submission" date="2019-04" db="EMBL/GenBank/DDBJ databases">
        <title>Natronospirillum operosus gen. nov., sp. nov., a haloalkaliphilic satellite isolated from decaying biomass of laboratory culture of cyanobacterium Geitlerinema sp. and proposal of Natronospirillaceae fam. nov. and Saccharospirillaceae fam. nov.</title>
        <authorList>
            <person name="Kevbrin V."/>
            <person name="Boltyanskaya Y."/>
            <person name="Koziaeva V."/>
            <person name="Grouzdev D.S."/>
            <person name="Park M."/>
            <person name="Cho J."/>
        </authorList>
    </citation>
    <scope>NUCLEOTIDE SEQUENCE [LARGE SCALE GENOMIC DNA]</scope>
    <source>
        <strain evidence="1 2">G-116</strain>
    </source>
</reference>
<sequence length="140" mass="15139">MKKGLFKKRRHRMLSLVGGVSISLLSIALLGDTQVINIGDDNIGIGSNTGTISIDQSVTVYPEPNKIYRLRNPGGGNPMVLPEPRLTSEYQPCRVFQGTPIALTGSSEMDRYLEFVEVTVLEGNCAGQTGWVTLGSVSIE</sequence>
<gene>
    <name evidence="1" type="ORF">E4656_02080</name>
</gene>